<organism evidence="1 2">
    <name type="scientific">Aspergillus fumigatus (strain CBS 144.89 / FGSC A1163 / CEA10)</name>
    <name type="common">Neosartorya fumigata</name>
    <dbReference type="NCBI Taxonomy" id="451804"/>
    <lineage>
        <taxon>Eukaryota</taxon>
        <taxon>Fungi</taxon>
        <taxon>Dikarya</taxon>
        <taxon>Ascomycota</taxon>
        <taxon>Pezizomycotina</taxon>
        <taxon>Eurotiomycetes</taxon>
        <taxon>Eurotiomycetidae</taxon>
        <taxon>Eurotiales</taxon>
        <taxon>Aspergillaceae</taxon>
        <taxon>Aspergillus</taxon>
        <taxon>Aspergillus subgen. Fumigati</taxon>
    </lineage>
</organism>
<keyword evidence="2" id="KW-1185">Reference proteome</keyword>
<sequence length="460" mass="51280">MARRVNFGKKNIDRCSPGRRFMTDTYPRSYNALFRLFPFYFGDNLVYLAFPQHNMRWSLAGLLPSLCLVVLTNTSPLGHQSAYDIEGVDSLNALVRRVRTGPGGGTVTTPKKTTDLFLLDSGPGGCVGKEAILDNWLTEVFLLHDAIKTAYANIQGDRSWMLMWYTWFGVQLNMQTGGVDVSDAANKQLWDTIGDHISRVTKFLSGAGLPNPQVAGENPRLFCGPEAGEHQPWSESVVKDHNGQDVVTERDPETQQPTEYLKLGTAFLNTARDPDANAFWFSSFKGYDLDFSGETSLCAGNRFAKTARPASSWPVIFSDGADFTFGRANRHILFCPRSFSPPTGFHSYPSLTKAVEEDNYPTAGLKDENESLDKMMPVSSTLYHELYHLTDDDNTKDQAYSLDRVIRNARDSSKREGNSHNPETYTLFATAAYLYLNAPQAEEPCLYISGFPKKASDPFA</sequence>
<dbReference type="GO" id="GO:0008237">
    <property type="term" value="F:metallopeptidase activity"/>
    <property type="evidence" value="ECO:0007669"/>
    <property type="project" value="InterPro"/>
</dbReference>
<dbReference type="Gene3D" id="3.40.390.10">
    <property type="entry name" value="Collagenase (Catalytic Domain)"/>
    <property type="match status" value="1"/>
</dbReference>
<dbReference type="VEuPathDB" id="FungiDB:AFUB_052470"/>
<dbReference type="Proteomes" id="UP000001699">
    <property type="component" value="Unassembled WGS sequence"/>
</dbReference>
<gene>
    <name evidence="1" type="ORF">AFUB_052470</name>
</gene>
<dbReference type="InterPro" id="IPR024079">
    <property type="entry name" value="MetalloPept_cat_dom_sf"/>
</dbReference>
<name>B0Y302_ASPFC</name>
<accession>B0Y302</accession>
<dbReference type="OrthoDB" id="4259138at2759"/>
<reference evidence="1 2" key="1">
    <citation type="journal article" date="2008" name="PLoS Genet.">
        <title>Genomic islands in the pathogenic filamentous fungus Aspergillus fumigatus.</title>
        <authorList>
            <person name="Fedorova N.D."/>
            <person name="Khaldi N."/>
            <person name="Joardar V.S."/>
            <person name="Maiti R."/>
            <person name="Amedeo P."/>
            <person name="Anderson M.J."/>
            <person name="Crabtree J."/>
            <person name="Silva J.C."/>
            <person name="Badger J.H."/>
            <person name="Albarraq A."/>
            <person name="Angiuoli S."/>
            <person name="Bussey H."/>
            <person name="Bowyer P."/>
            <person name="Cotty P.J."/>
            <person name="Dyer P.S."/>
            <person name="Egan A."/>
            <person name="Galens K."/>
            <person name="Fraser-Liggett C.M."/>
            <person name="Haas B.J."/>
            <person name="Inman J.M."/>
            <person name="Kent R."/>
            <person name="Lemieux S."/>
            <person name="Malavazi I."/>
            <person name="Orvis J."/>
            <person name="Roemer T."/>
            <person name="Ronning C.M."/>
            <person name="Sundaram J.P."/>
            <person name="Sutton G."/>
            <person name="Turner G."/>
            <person name="Venter J.C."/>
            <person name="White O.R."/>
            <person name="Whitty B.R."/>
            <person name="Youngman P."/>
            <person name="Wolfe K.H."/>
            <person name="Goldman G.H."/>
            <person name="Wortman J.R."/>
            <person name="Jiang B."/>
            <person name="Denning D.W."/>
            <person name="Nierman W.C."/>
        </authorList>
    </citation>
    <scope>NUCLEOTIDE SEQUENCE [LARGE SCALE GENOMIC DNA]</scope>
    <source>
        <strain evidence="2">CBS 144.89 / FGSC A1163 / CEA10</strain>
    </source>
</reference>
<proteinExistence type="predicted"/>
<dbReference type="EMBL" id="DS499597">
    <property type="protein sequence ID" value="EDP51243.1"/>
    <property type="molecule type" value="Genomic_DNA"/>
</dbReference>
<evidence type="ECO:0000313" key="2">
    <source>
        <dbReference type="Proteomes" id="UP000001699"/>
    </source>
</evidence>
<dbReference type="HOGENOM" id="CLU_658984_0_0_1"/>
<dbReference type="AlphaFoldDB" id="B0Y302"/>
<protein>
    <submittedName>
        <fullName evidence="1">Uncharacterized protein</fullName>
    </submittedName>
</protein>
<evidence type="ECO:0000313" key="1">
    <source>
        <dbReference type="EMBL" id="EDP51243.1"/>
    </source>
</evidence>